<feature type="transmembrane region" description="Helical" evidence="17">
    <location>
        <begin position="122"/>
        <end position="140"/>
    </location>
</feature>
<dbReference type="RefSeq" id="WP_380698240.1">
    <property type="nucleotide sequence ID" value="NZ_JBHRYR010000005.1"/>
</dbReference>
<evidence type="ECO:0000256" key="10">
    <source>
        <dbReference type="ARBA" id="ARBA00023098"/>
    </source>
</evidence>
<keyword evidence="8 17" id="KW-0812">Transmembrane</keyword>
<feature type="transmembrane region" description="Helical" evidence="17">
    <location>
        <begin position="238"/>
        <end position="255"/>
    </location>
</feature>
<feature type="transmembrane region" description="Helical" evidence="17">
    <location>
        <begin position="215"/>
        <end position="232"/>
    </location>
</feature>
<keyword evidence="13" id="KW-1208">Phospholipid metabolism</keyword>
<gene>
    <name evidence="18" type="primary">pssA</name>
    <name evidence="18" type="ORF">ACFOOG_15245</name>
</gene>
<organism evidence="18 19">
    <name type="scientific">Saccharospirillum mangrovi</name>
    <dbReference type="NCBI Taxonomy" id="2161747"/>
    <lineage>
        <taxon>Bacteria</taxon>
        <taxon>Pseudomonadati</taxon>
        <taxon>Pseudomonadota</taxon>
        <taxon>Gammaproteobacteria</taxon>
        <taxon>Oceanospirillales</taxon>
        <taxon>Saccharospirillaceae</taxon>
        <taxon>Saccharospirillum</taxon>
    </lineage>
</organism>
<evidence type="ECO:0000256" key="15">
    <source>
        <dbReference type="RuleBase" id="RU003750"/>
    </source>
</evidence>
<sequence length="269" mass="28617">MSEQPAKKGASQDTENEQNSLSAADAYHARRGVYLIPNLLTTTALFAGFYAIVAAIKGDFNNAAVAIFVAMIFDGLDGRVARLTHTQSEFGAQYDSMSDLVAFGVAPALVALLWSLDSLGNLGWAGAFVYVAGAALRLARFNTQISTTDKRFFVGLASPAAAAIVAGSVWAFTELGIEGTDLAVVMVILVPAVGCLMVSNVRYWSFKEVGVKGRIPFTALLLIIMAFVVVALDPPIVLLLVAFAYAGSGPVMEVWRKFKRRSATPDGDL</sequence>
<dbReference type="GO" id="GO:0003882">
    <property type="term" value="F:CDP-diacylglycerol-serine O-phosphatidyltransferase activity"/>
    <property type="evidence" value="ECO:0007669"/>
    <property type="project" value="UniProtKB-EC"/>
</dbReference>
<dbReference type="Gene3D" id="1.20.120.1760">
    <property type="match status" value="1"/>
</dbReference>
<dbReference type="NCBIfam" id="TIGR00473">
    <property type="entry name" value="pssA"/>
    <property type="match status" value="1"/>
</dbReference>
<evidence type="ECO:0000256" key="16">
    <source>
        <dbReference type="SAM" id="MobiDB-lite"/>
    </source>
</evidence>
<dbReference type="Proteomes" id="UP001595617">
    <property type="component" value="Unassembled WGS sequence"/>
</dbReference>
<keyword evidence="10" id="KW-0443">Lipid metabolism</keyword>
<feature type="region of interest" description="Disordered" evidence="16">
    <location>
        <begin position="1"/>
        <end position="20"/>
    </location>
</feature>
<evidence type="ECO:0000256" key="14">
    <source>
        <dbReference type="ARBA" id="ARBA00032361"/>
    </source>
</evidence>
<keyword evidence="19" id="KW-1185">Reference proteome</keyword>
<dbReference type="PROSITE" id="PS00379">
    <property type="entry name" value="CDP_ALCOHOL_P_TRANSF"/>
    <property type="match status" value="1"/>
</dbReference>
<evidence type="ECO:0000256" key="5">
    <source>
        <dbReference type="ARBA" id="ARBA00017171"/>
    </source>
</evidence>
<dbReference type="InterPro" id="IPR043130">
    <property type="entry name" value="CDP-OH_PTrfase_TM_dom"/>
</dbReference>
<evidence type="ECO:0000256" key="4">
    <source>
        <dbReference type="ARBA" id="ARBA00013174"/>
    </source>
</evidence>
<protein>
    <recommendedName>
        <fullName evidence="5">CDP-diacylglycerol--serine O-phosphatidyltransferase</fullName>
        <ecNumber evidence="4">2.7.8.8</ecNumber>
    </recommendedName>
    <alternativeName>
        <fullName evidence="14">Phosphatidylserine synthase</fullName>
    </alternativeName>
</protein>
<evidence type="ECO:0000256" key="17">
    <source>
        <dbReference type="SAM" id="Phobius"/>
    </source>
</evidence>
<dbReference type="InterPro" id="IPR004533">
    <property type="entry name" value="CDP-diaglyc--ser_O-PTrfase"/>
</dbReference>
<dbReference type="EMBL" id="JBHRYR010000005">
    <property type="protein sequence ID" value="MFC3854198.1"/>
    <property type="molecule type" value="Genomic_DNA"/>
</dbReference>
<evidence type="ECO:0000256" key="13">
    <source>
        <dbReference type="ARBA" id="ARBA00023264"/>
    </source>
</evidence>
<keyword evidence="7 15" id="KW-0808">Transferase</keyword>
<comment type="similarity">
    <text evidence="3 15">Belongs to the CDP-alcohol phosphatidyltransferase class-I family.</text>
</comment>
<evidence type="ECO:0000313" key="19">
    <source>
        <dbReference type="Proteomes" id="UP001595617"/>
    </source>
</evidence>
<evidence type="ECO:0000256" key="2">
    <source>
        <dbReference type="ARBA" id="ARBA00004127"/>
    </source>
</evidence>
<feature type="transmembrane region" description="Helical" evidence="17">
    <location>
        <begin position="152"/>
        <end position="172"/>
    </location>
</feature>
<keyword evidence="12" id="KW-0594">Phospholipid biosynthesis</keyword>
<dbReference type="Pfam" id="PF01066">
    <property type="entry name" value="CDP-OH_P_transf"/>
    <property type="match status" value="1"/>
</dbReference>
<evidence type="ECO:0000256" key="1">
    <source>
        <dbReference type="ARBA" id="ARBA00000287"/>
    </source>
</evidence>
<reference evidence="19" key="1">
    <citation type="journal article" date="2019" name="Int. J. Syst. Evol. Microbiol.">
        <title>The Global Catalogue of Microorganisms (GCM) 10K type strain sequencing project: providing services to taxonomists for standard genome sequencing and annotation.</title>
        <authorList>
            <consortium name="The Broad Institute Genomics Platform"/>
            <consortium name="The Broad Institute Genome Sequencing Center for Infectious Disease"/>
            <person name="Wu L."/>
            <person name="Ma J."/>
        </authorList>
    </citation>
    <scope>NUCLEOTIDE SEQUENCE [LARGE SCALE GENOMIC DNA]</scope>
    <source>
        <strain evidence="19">IBRC 10765</strain>
    </source>
</reference>
<dbReference type="InterPro" id="IPR048254">
    <property type="entry name" value="CDP_ALCOHOL_P_TRANSF_CS"/>
</dbReference>
<comment type="subcellular location">
    <subcellularLocation>
        <location evidence="2">Endomembrane system</location>
        <topology evidence="2">Multi-pass membrane protein</topology>
    </subcellularLocation>
</comment>
<evidence type="ECO:0000256" key="12">
    <source>
        <dbReference type="ARBA" id="ARBA00023209"/>
    </source>
</evidence>
<keyword evidence="9 17" id="KW-1133">Transmembrane helix</keyword>
<dbReference type="InterPro" id="IPR000462">
    <property type="entry name" value="CDP-OH_P_trans"/>
</dbReference>
<keyword evidence="11 17" id="KW-0472">Membrane</keyword>
<evidence type="ECO:0000256" key="8">
    <source>
        <dbReference type="ARBA" id="ARBA00022692"/>
    </source>
</evidence>
<dbReference type="EC" id="2.7.8.8" evidence="4"/>
<dbReference type="PANTHER" id="PTHR14269:SF61">
    <property type="entry name" value="CDP-DIACYLGLYCEROL--SERINE O-PHOSPHATIDYLTRANSFERASE"/>
    <property type="match status" value="1"/>
</dbReference>
<evidence type="ECO:0000256" key="6">
    <source>
        <dbReference type="ARBA" id="ARBA00022516"/>
    </source>
</evidence>
<feature type="compositionally biased region" description="Polar residues" evidence="16">
    <location>
        <begin position="11"/>
        <end position="20"/>
    </location>
</feature>
<evidence type="ECO:0000256" key="11">
    <source>
        <dbReference type="ARBA" id="ARBA00023136"/>
    </source>
</evidence>
<comment type="caution">
    <text evidence="18">The sequence shown here is derived from an EMBL/GenBank/DDBJ whole genome shotgun (WGS) entry which is preliminary data.</text>
</comment>
<name>A0ABV8A049_9GAMM</name>
<evidence type="ECO:0000256" key="7">
    <source>
        <dbReference type="ARBA" id="ARBA00022679"/>
    </source>
</evidence>
<evidence type="ECO:0000256" key="3">
    <source>
        <dbReference type="ARBA" id="ARBA00010441"/>
    </source>
</evidence>
<feature type="transmembrane region" description="Helical" evidence="17">
    <location>
        <begin position="184"/>
        <end position="203"/>
    </location>
</feature>
<evidence type="ECO:0000256" key="9">
    <source>
        <dbReference type="ARBA" id="ARBA00022989"/>
    </source>
</evidence>
<proteinExistence type="inferred from homology"/>
<feature type="transmembrane region" description="Helical" evidence="17">
    <location>
        <begin position="33"/>
        <end position="54"/>
    </location>
</feature>
<accession>A0ABV8A049</accession>
<dbReference type="InterPro" id="IPR050324">
    <property type="entry name" value="CDP-alcohol_PTase-I"/>
</dbReference>
<dbReference type="PANTHER" id="PTHR14269">
    <property type="entry name" value="CDP-DIACYLGLYCEROL--GLYCEROL-3-PHOSPHATE 3-PHOSPHATIDYLTRANSFERASE-RELATED"/>
    <property type="match status" value="1"/>
</dbReference>
<comment type="catalytic activity">
    <reaction evidence="1">
        <text>a CDP-1,2-diacyl-sn-glycerol + L-serine = a 1,2-diacyl-sn-glycero-3-phospho-L-serine + CMP + H(+)</text>
        <dbReference type="Rhea" id="RHEA:16913"/>
        <dbReference type="ChEBI" id="CHEBI:15378"/>
        <dbReference type="ChEBI" id="CHEBI:33384"/>
        <dbReference type="ChEBI" id="CHEBI:57262"/>
        <dbReference type="ChEBI" id="CHEBI:58332"/>
        <dbReference type="ChEBI" id="CHEBI:60377"/>
        <dbReference type="EC" id="2.7.8.8"/>
    </reaction>
</comment>
<keyword evidence="6" id="KW-0444">Lipid biosynthesis</keyword>
<evidence type="ECO:0000313" key="18">
    <source>
        <dbReference type="EMBL" id="MFC3854198.1"/>
    </source>
</evidence>